<dbReference type="AlphaFoldDB" id="A0A7E4VXB3"/>
<keyword evidence="1" id="KW-1185">Reference proteome</keyword>
<accession>A0A7E4VXB3</accession>
<dbReference type="Proteomes" id="UP000492821">
    <property type="component" value="Unassembled WGS sequence"/>
</dbReference>
<dbReference type="WBParaSite" id="Pan_g3859.t1">
    <property type="protein sequence ID" value="Pan_g3859.t1"/>
    <property type="gene ID" value="Pan_g3859"/>
</dbReference>
<protein>
    <submittedName>
        <fullName evidence="2">Uncharacterized protein</fullName>
    </submittedName>
</protein>
<organism evidence="1 2">
    <name type="scientific">Panagrellus redivivus</name>
    <name type="common">Microworm</name>
    <dbReference type="NCBI Taxonomy" id="6233"/>
    <lineage>
        <taxon>Eukaryota</taxon>
        <taxon>Metazoa</taxon>
        <taxon>Ecdysozoa</taxon>
        <taxon>Nematoda</taxon>
        <taxon>Chromadorea</taxon>
        <taxon>Rhabditida</taxon>
        <taxon>Tylenchina</taxon>
        <taxon>Panagrolaimomorpha</taxon>
        <taxon>Panagrolaimoidea</taxon>
        <taxon>Panagrolaimidae</taxon>
        <taxon>Panagrellus</taxon>
    </lineage>
</organism>
<evidence type="ECO:0000313" key="2">
    <source>
        <dbReference type="WBParaSite" id="Pan_g3859.t1"/>
    </source>
</evidence>
<name>A0A7E4VXB3_PANRE</name>
<reference evidence="1" key="1">
    <citation type="journal article" date="2013" name="Genetics">
        <title>The draft genome and transcriptome of Panagrellus redivivus are shaped by the harsh demands of a free-living lifestyle.</title>
        <authorList>
            <person name="Srinivasan J."/>
            <person name="Dillman A.R."/>
            <person name="Macchietto M.G."/>
            <person name="Heikkinen L."/>
            <person name="Lakso M."/>
            <person name="Fracchia K.M."/>
            <person name="Antoshechkin I."/>
            <person name="Mortazavi A."/>
            <person name="Wong G."/>
            <person name="Sternberg P.W."/>
        </authorList>
    </citation>
    <scope>NUCLEOTIDE SEQUENCE [LARGE SCALE GENOMIC DNA]</scope>
    <source>
        <strain evidence="1">MT8872</strain>
    </source>
</reference>
<evidence type="ECO:0000313" key="1">
    <source>
        <dbReference type="Proteomes" id="UP000492821"/>
    </source>
</evidence>
<proteinExistence type="predicted"/>
<reference evidence="2" key="2">
    <citation type="submission" date="2020-10" db="UniProtKB">
        <authorList>
            <consortium name="WormBaseParasite"/>
        </authorList>
    </citation>
    <scope>IDENTIFICATION</scope>
</reference>
<sequence>MHFSKSGEISKRRPSTATALPRQAWMPSGYNDAEIISVGLARDRLGLSFSVVLVSTGHPRGGGRRHAFRGHRQVTAVVRCQEQPSVLWHWHWREWFDGFWADWGWQLEILERFSDLFEEASM</sequence>